<comment type="cofactor">
    <cofactor evidence="1">
        <name>Zn(2+)</name>
        <dbReference type="ChEBI" id="CHEBI:29105"/>
    </cofactor>
</comment>
<dbReference type="InterPro" id="IPR018497">
    <property type="entry name" value="Peptidase_M13_C"/>
</dbReference>
<dbReference type="GO" id="GO:0046872">
    <property type="term" value="F:metal ion binding"/>
    <property type="evidence" value="ECO:0007669"/>
    <property type="project" value="UniProtKB-KW"/>
</dbReference>
<dbReference type="GO" id="GO:0016485">
    <property type="term" value="P:protein processing"/>
    <property type="evidence" value="ECO:0007669"/>
    <property type="project" value="TreeGrafter"/>
</dbReference>
<evidence type="ECO:0000313" key="11">
    <source>
        <dbReference type="WBParaSite" id="SRDH1_53800.1"/>
    </source>
</evidence>
<keyword evidence="4" id="KW-0378">Hydrolase</keyword>
<dbReference type="GO" id="GO:0005886">
    <property type="term" value="C:plasma membrane"/>
    <property type="evidence" value="ECO:0007669"/>
    <property type="project" value="TreeGrafter"/>
</dbReference>
<feature type="chain" id="PRO_5041696959" description="Peptidase M13 N-terminal domain-containing protein" evidence="7">
    <location>
        <begin position="22"/>
        <end position="609"/>
    </location>
</feature>
<evidence type="ECO:0000256" key="7">
    <source>
        <dbReference type="SAM" id="SignalP"/>
    </source>
</evidence>
<evidence type="ECO:0000256" key="4">
    <source>
        <dbReference type="ARBA" id="ARBA00022801"/>
    </source>
</evidence>
<keyword evidence="6" id="KW-0482">Metalloprotease</keyword>
<name>A0AA85FK43_9TREM</name>
<reference evidence="10" key="1">
    <citation type="submission" date="2022-06" db="EMBL/GenBank/DDBJ databases">
        <authorList>
            <person name="Berger JAMES D."/>
            <person name="Berger JAMES D."/>
        </authorList>
    </citation>
    <scope>NUCLEOTIDE SEQUENCE [LARGE SCALE GENOMIC DNA]</scope>
</reference>
<keyword evidence="3" id="KW-0479">Metal-binding</keyword>
<evidence type="ECO:0000259" key="9">
    <source>
        <dbReference type="Pfam" id="PF05649"/>
    </source>
</evidence>
<keyword evidence="2" id="KW-0645">Protease</keyword>
<keyword evidence="5" id="KW-0862">Zinc</keyword>
<dbReference type="InterPro" id="IPR024079">
    <property type="entry name" value="MetalloPept_cat_dom_sf"/>
</dbReference>
<dbReference type="Pfam" id="PF01431">
    <property type="entry name" value="Peptidase_M13"/>
    <property type="match status" value="1"/>
</dbReference>
<dbReference type="PANTHER" id="PTHR11733:SF240">
    <property type="entry name" value="GH14155P-RELATED"/>
    <property type="match status" value="1"/>
</dbReference>
<dbReference type="Pfam" id="PF05649">
    <property type="entry name" value="Peptidase_M13_N"/>
    <property type="match status" value="1"/>
</dbReference>
<feature type="signal peptide" evidence="7">
    <location>
        <begin position="1"/>
        <end position="21"/>
    </location>
</feature>
<evidence type="ECO:0008006" key="12">
    <source>
        <dbReference type="Google" id="ProtNLM"/>
    </source>
</evidence>
<dbReference type="WBParaSite" id="SRDH1_53800.1">
    <property type="protein sequence ID" value="SRDH1_53800.1"/>
    <property type="gene ID" value="SRDH1_53800"/>
</dbReference>
<dbReference type="AlphaFoldDB" id="A0AA85FK43"/>
<dbReference type="Proteomes" id="UP000050792">
    <property type="component" value="Unassembled WGS sequence"/>
</dbReference>
<evidence type="ECO:0000256" key="6">
    <source>
        <dbReference type="ARBA" id="ARBA00023049"/>
    </source>
</evidence>
<accession>A0AA85FK43</accession>
<feature type="domain" description="Peptidase M13 C-terminal" evidence="8">
    <location>
        <begin position="502"/>
        <end position="576"/>
    </location>
</feature>
<evidence type="ECO:0000256" key="3">
    <source>
        <dbReference type="ARBA" id="ARBA00022723"/>
    </source>
</evidence>
<protein>
    <recommendedName>
        <fullName evidence="12">Peptidase M13 N-terminal domain-containing protein</fullName>
    </recommendedName>
</protein>
<feature type="domain" description="Peptidase M13 N-terminal" evidence="9">
    <location>
        <begin position="60"/>
        <end position="434"/>
    </location>
</feature>
<evidence type="ECO:0000256" key="5">
    <source>
        <dbReference type="ARBA" id="ARBA00022833"/>
    </source>
</evidence>
<dbReference type="InterPro" id="IPR008753">
    <property type="entry name" value="Peptidase_M13_N"/>
</dbReference>
<evidence type="ECO:0000313" key="10">
    <source>
        <dbReference type="Proteomes" id="UP000050792"/>
    </source>
</evidence>
<evidence type="ECO:0000259" key="8">
    <source>
        <dbReference type="Pfam" id="PF01431"/>
    </source>
</evidence>
<organism evidence="10 11">
    <name type="scientific">Schistosoma rodhaini</name>
    <dbReference type="NCBI Taxonomy" id="6188"/>
    <lineage>
        <taxon>Eukaryota</taxon>
        <taxon>Metazoa</taxon>
        <taxon>Spiralia</taxon>
        <taxon>Lophotrochozoa</taxon>
        <taxon>Platyhelminthes</taxon>
        <taxon>Trematoda</taxon>
        <taxon>Digenea</taxon>
        <taxon>Strigeidida</taxon>
        <taxon>Schistosomatoidea</taxon>
        <taxon>Schistosomatidae</taxon>
        <taxon>Schistosoma</taxon>
    </lineage>
</organism>
<dbReference type="Gene3D" id="1.10.1380.10">
    <property type="entry name" value="Neutral endopeptidase , domain2"/>
    <property type="match status" value="1"/>
</dbReference>
<reference evidence="11" key="2">
    <citation type="submission" date="2023-11" db="UniProtKB">
        <authorList>
            <consortium name="WormBaseParasite"/>
        </authorList>
    </citation>
    <scope>IDENTIFICATION</scope>
</reference>
<dbReference type="SUPFAM" id="SSF55486">
    <property type="entry name" value="Metalloproteases ('zincins'), catalytic domain"/>
    <property type="match status" value="1"/>
</dbReference>
<dbReference type="Gene3D" id="3.40.390.10">
    <property type="entry name" value="Collagenase (Catalytic Domain)"/>
    <property type="match status" value="1"/>
</dbReference>
<dbReference type="PANTHER" id="PTHR11733">
    <property type="entry name" value="ZINC METALLOPROTEASE FAMILY M13 NEPRILYSIN-RELATED"/>
    <property type="match status" value="1"/>
</dbReference>
<dbReference type="GO" id="GO:0004222">
    <property type="term" value="F:metalloendopeptidase activity"/>
    <property type="evidence" value="ECO:0007669"/>
    <property type="project" value="InterPro"/>
</dbReference>
<keyword evidence="7" id="KW-0732">Signal</keyword>
<dbReference type="PROSITE" id="PS51885">
    <property type="entry name" value="NEPRILYSIN"/>
    <property type="match status" value="1"/>
</dbReference>
<evidence type="ECO:0000256" key="2">
    <source>
        <dbReference type="ARBA" id="ARBA00022670"/>
    </source>
</evidence>
<keyword evidence="10" id="KW-1185">Reference proteome</keyword>
<sequence length="609" mass="70665">MHHLIVHKLINSFCFIGISYTELVLSPPTTNSPTVDKPKMASHNSNCTGFNTDDEINTSCDNFEETICHKQMSNDSLRDHLLHSDNFIIDILRNTENLNESHLMAAINYYQSCTTNSKEKTSTRKEKIVQLISFLFNGWLSPLGSDNNGFNISKNISDDKLFNLTSLILPLIFQNGRTSIFSFNVVRSRNKSINQYIYISSCSFDSFTRSASNIPVKSGEGIEEQIFKFLENLKTQENKEELAKGVFNLYSDIKNAIPVDNQYTIVPFENLIQICSVIDWNVLFESIFRELKYESYKNLKIIVYNPDSLKKVCDIHMLAMNTTSGKRILHTVLVINFLYNMRSTLNQYFEEFQFFENPKLLEKTPSCIDEVKENFRWTIERNHEYSSISESRKREVLEIFDELKITLIQLLSSTSWFTEDKGIIDKVKNINLSIISSESLNAKERENKDFVFIDKMLKNNYFTNAYYSQKTKLLKSFDATLHKYDEPEVSSFIPYISGLDRDHNIHISSGFLHPPYFNGSYSMSEKYGIIGWIMGRELMSAVSSDFQKDRPEQSQFICEASDLRSFESQLCCLSKQNTFRIFGKEVSCRLKWSFYPRIAVPLNDFQYPK</sequence>
<dbReference type="InterPro" id="IPR042089">
    <property type="entry name" value="Peptidase_M13_dom_2"/>
</dbReference>
<dbReference type="InterPro" id="IPR000718">
    <property type="entry name" value="Peptidase_M13"/>
</dbReference>
<proteinExistence type="predicted"/>
<evidence type="ECO:0000256" key="1">
    <source>
        <dbReference type="ARBA" id="ARBA00001947"/>
    </source>
</evidence>